<sequence length="759" mass="85480">MRAINLSLAVAGPYKETVKRNVEVDTATMPEIGVWNGHPRPLGRTSVLADGNWVYSYREDLVGAIDMKSEITQLITHHDYIYVLCEAKLVVFSQNTLELVDEAVLEYVGDRFWLLDIDQNVVIVVQSRSIITVATHCNTLTTSSPLYLPFWAKGVVLLSRFYVYVVGPSGQYEVFRYNLQRKAFLAADRKMLIRIGAFGAQKHGRIIDIVCAGPGKWAVLQERGWALYEVRNAQLFEVASSSLAVPGERLATMDLEDGFVIHLQNGELLVVNGDVRQLETMAKPEKLKNPAFSAIDDINSYVLESRDDYLAFHSAYTTFYRCSLPLANFPVEVFFRLSVDMDRLAELFLSYAVENYSFLLLSRLCLYCVSGNRTAFFLLDQLLAGVGRFNEELVGTWRNYLEETYFPSSENYSVYAVLVLGLLFCHAEVDLGSEFGPKLEKYASCACTEASMSMLVQKMGLRLKNLVNIPALFYHLIQHNHLDAVDVFVTLDEQFAVLNLATLMTAPVPPLTYINQLMVNTHLSPTNLFILINSVLLNLPCPGSSPTVNLLTTNFHESLGSHFKGLGEKSAEDLAKSRCKISIMLDDSVLQLGYCGVVMAQENKEWELMPLKTPELPKDMRLTAELGCSEKYVKPKFSLDGSQLACFDFNSYTIRIWKLSKRCPDALDTRVVRTDFALKVPNFYVLLLQRLGLSVPMDLLGLQNTSVCVSTECVSLHDLLANYSEVFRFSHSELDFDWVLGDRIALKLRSKIIFVYNLG</sequence>
<organism evidence="1 2">
    <name type="scientific">Ogataea haglerorum</name>
    <dbReference type="NCBI Taxonomy" id="1937702"/>
    <lineage>
        <taxon>Eukaryota</taxon>
        <taxon>Fungi</taxon>
        <taxon>Dikarya</taxon>
        <taxon>Ascomycota</taxon>
        <taxon>Saccharomycotina</taxon>
        <taxon>Pichiomycetes</taxon>
        <taxon>Pichiales</taxon>
        <taxon>Pichiaceae</taxon>
        <taxon>Ogataea</taxon>
    </lineage>
</organism>
<proteinExistence type="predicted"/>
<keyword evidence="2" id="KW-1185">Reference proteome</keyword>
<reference evidence="1 2" key="1">
    <citation type="journal article" date="2021" name="G3 (Bethesda)">
        <title>Genomic diversity, chromosomal rearrangements, and interspecies hybridization in the ogataea polymorpha species complex.</title>
        <authorList>
            <person name="Hanson S.J."/>
            <person name="Cinneide E.O."/>
            <person name="Salzberg L.I."/>
            <person name="Wolfe K.H."/>
            <person name="McGowan J."/>
            <person name="Fitzpatrick D.A."/>
            <person name="Matlin K."/>
        </authorList>
    </citation>
    <scope>NUCLEOTIDE SEQUENCE [LARGE SCALE GENOMIC DNA]</scope>
    <source>
        <strain evidence="1">81-436-3</strain>
    </source>
</reference>
<protein>
    <submittedName>
        <fullName evidence="1">Uncharacterized protein</fullName>
    </submittedName>
</protein>
<gene>
    <name evidence="1" type="ORF">KL946_005199</name>
</gene>
<dbReference type="EMBL" id="JAHLUN010000020">
    <property type="protein sequence ID" value="KAG7761793.1"/>
    <property type="molecule type" value="Genomic_DNA"/>
</dbReference>
<evidence type="ECO:0000313" key="2">
    <source>
        <dbReference type="Proteomes" id="UP000697297"/>
    </source>
</evidence>
<evidence type="ECO:0000313" key="1">
    <source>
        <dbReference type="EMBL" id="KAG7761793.1"/>
    </source>
</evidence>
<accession>A0ABQ7R9E9</accession>
<name>A0ABQ7R9E9_9ASCO</name>
<comment type="caution">
    <text evidence="1">The sequence shown here is derived from an EMBL/GenBank/DDBJ whole genome shotgun (WGS) entry which is preliminary data.</text>
</comment>
<dbReference type="Proteomes" id="UP000697297">
    <property type="component" value="Unassembled WGS sequence"/>
</dbReference>